<evidence type="ECO:0000313" key="2">
    <source>
        <dbReference type="EMBL" id="RBA14389.1"/>
    </source>
</evidence>
<feature type="compositionally biased region" description="Acidic residues" evidence="1">
    <location>
        <begin position="63"/>
        <end position="77"/>
    </location>
</feature>
<organism evidence="2 3">
    <name type="scientific">Gibberella intermedia</name>
    <name type="common">Bulb rot disease fungus</name>
    <name type="synonym">Fusarium proliferatum</name>
    <dbReference type="NCBI Taxonomy" id="948311"/>
    <lineage>
        <taxon>Eukaryota</taxon>
        <taxon>Fungi</taxon>
        <taxon>Dikarya</taxon>
        <taxon>Ascomycota</taxon>
        <taxon>Pezizomycotina</taxon>
        <taxon>Sordariomycetes</taxon>
        <taxon>Hypocreomycetidae</taxon>
        <taxon>Hypocreales</taxon>
        <taxon>Nectriaceae</taxon>
        <taxon>Fusarium</taxon>
        <taxon>Fusarium fujikuroi species complex</taxon>
    </lineage>
</organism>
<accession>A0A365N0R4</accession>
<feature type="region of interest" description="Disordered" evidence="1">
    <location>
        <begin position="1"/>
        <end position="116"/>
    </location>
</feature>
<evidence type="ECO:0000256" key="1">
    <source>
        <dbReference type="SAM" id="MobiDB-lite"/>
    </source>
</evidence>
<dbReference type="AlphaFoldDB" id="A0A365N0R4"/>
<name>A0A365N0R4_GIBIN</name>
<feature type="compositionally biased region" description="Basic and acidic residues" evidence="1">
    <location>
        <begin position="24"/>
        <end position="55"/>
    </location>
</feature>
<dbReference type="Proteomes" id="UP000251714">
    <property type="component" value="Unassembled WGS sequence"/>
</dbReference>
<sequence length="116" mass="12982">MSQQKIGGLQGLHDQKTGEQSQKPSDKSQQKVEEKCDATHWDDTVLHSGEEKVQEKSGVLQEGDAEGEEEENDENQDQDDRKGKKLTLHGFHEGAERYQSSVVDSAALRHPYMTSS</sequence>
<protein>
    <submittedName>
        <fullName evidence="2">Uncharacterized protein</fullName>
    </submittedName>
</protein>
<dbReference type="EMBL" id="PKMI01000028">
    <property type="protein sequence ID" value="RBA14389.1"/>
    <property type="molecule type" value="Genomic_DNA"/>
</dbReference>
<evidence type="ECO:0000313" key="3">
    <source>
        <dbReference type="Proteomes" id="UP000251714"/>
    </source>
</evidence>
<gene>
    <name evidence="2" type="ORF">FPRO05_03181</name>
</gene>
<proteinExistence type="predicted"/>
<reference evidence="2 3" key="1">
    <citation type="submission" date="2017-12" db="EMBL/GenBank/DDBJ databases">
        <title>Genome sequence of the mycotoxigenic crop pathogen Fusarium proliferatum, strain ITEM 2341 from Date Palm.</title>
        <authorList>
            <person name="Almiman B.F."/>
            <person name="Shittu T.A."/>
            <person name="Muthumeenakshi S."/>
            <person name="Baroncelli R."/>
            <person name="Sreenivasaprasada S."/>
        </authorList>
    </citation>
    <scope>NUCLEOTIDE SEQUENCE [LARGE SCALE GENOMIC DNA]</scope>
    <source>
        <strain evidence="2 3">ITEM 2341</strain>
    </source>
</reference>
<comment type="caution">
    <text evidence="2">The sequence shown here is derived from an EMBL/GenBank/DDBJ whole genome shotgun (WGS) entry which is preliminary data.</text>
</comment>